<dbReference type="InterPro" id="IPR032823">
    <property type="entry name" value="BCA_ABC_TP_C"/>
</dbReference>
<dbReference type="PANTHER" id="PTHR45772">
    <property type="entry name" value="CONSERVED COMPONENT OF ABC TRANSPORTER FOR NATURAL AMINO ACIDS-RELATED"/>
    <property type="match status" value="1"/>
</dbReference>
<comment type="caution">
    <text evidence="5">The sequence shown here is derived from an EMBL/GenBank/DDBJ whole genome shotgun (WGS) entry which is preliminary data.</text>
</comment>
<dbReference type="Pfam" id="PF12399">
    <property type="entry name" value="BCA_ABC_TP_C"/>
    <property type="match status" value="1"/>
</dbReference>
<evidence type="ECO:0000313" key="6">
    <source>
        <dbReference type="Proteomes" id="UP001500218"/>
    </source>
</evidence>
<evidence type="ECO:0000256" key="2">
    <source>
        <dbReference type="ARBA" id="ARBA00022741"/>
    </source>
</evidence>
<dbReference type="CDD" id="cd03219">
    <property type="entry name" value="ABC_Mj1267_LivG_branched"/>
    <property type="match status" value="1"/>
</dbReference>
<evidence type="ECO:0000256" key="3">
    <source>
        <dbReference type="ARBA" id="ARBA00022840"/>
    </source>
</evidence>
<organism evidence="5 6">
    <name type="scientific">Luedemannella flava</name>
    <dbReference type="NCBI Taxonomy" id="349316"/>
    <lineage>
        <taxon>Bacteria</taxon>
        <taxon>Bacillati</taxon>
        <taxon>Actinomycetota</taxon>
        <taxon>Actinomycetes</taxon>
        <taxon>Micromonosporales</taxon>
        <taxon>Micromonosporaceae</taxon>
        <taxon>Luedemannella</taxon>
    </lineage>
</organism>
<dbReference type="Proteomes" id="UP001500218">
    <property type="component" value="Unassembled WGS sequence"/>
</dbReference>
<dbReference type="PANTHER" id="PTHR45772:SF8">
    <property type="entry name" value="HIGH-AFFINITY BRANCHED-CHAIN AMINO ACID TRANSPORT ATP-BINDING PROTEIN"/>
    <property type="match status" value="1"/>
</dbReference>
<dbReference type="NCBIfam" id="TIGR03411">
    <property type="entry name" value="urea_trans_UrtD"/>
    <property type="match status" value="1"/>
</dbReference>
<keyword evidence="3 5" id="KW-0067">ATP-binding</keyword>
<proteinExistence type="predicted"/>
<dbReference type="Gene3D" id="3.40.50.300">
    <property type="entry name" value="P-loop containing nucleotide triphosphate hydrolases"/>
    <property type="match status" value="1"/>
</dbReference>
<protein>
    <submittedName>
        <fullName evidence="5">Urea ABC transporter ATP-binding protein UrtD</fullName>
    </submittedName>
</protein>
<dbReference type="PROSITE" id="PS50893">
    <property type="entry name" value="ABC_TRANSPORTER_2"/>
    <property type="match status" value="1"/>
</dbReference>
<evidence type="ECO:0000313" key="5">
    <source>
        <dbReference type="EMBL" id="GAA1818616.1"/>
    </source>
</evidence>
<dbReference type="SMART" id="SM00382">
    <property type="entry name" value="AAA"/>
    <property type="match status" value="1"/>
</dbReference>
<feature type="domain" description="ABC transporter" evidence="4">
    <location>
        <begin position="15"/>
        <end position="251"/>
    </location>
</feature>
<evidence type="ECO:0000259" key="4">
    <source>
        <dbReference type="PROSITE" id="PS50893"/>
    </source>
</evidence>
<evidence type="ECO:0000256" key="1">
    <source>
        <dbReference type="ARBA" id="ARBA00022448"/>
    </source>
</evidence>
<dbReference type="InterPro" id="IPR051120">
    <property type="entry name" value="ABC_AA/LPS_Transport"/>
</dbReference>
<reference evidence="5 6" key="1">
    <citation type="journal article" date="2019" name="Int. J. Syst. Evol. Microbiol.">
        <title>The Global Catalogue of Microorganisms (GCM) 10K type strain sequencing project: providing services to taxonomists for standard genome sequencing and annotation.</title>
        <authorList>
            <consortium name="The Broad Institute Genomics Platform"/>
            <consortium name="The Broad Institute Genome Sequencing Center for Infectious Disease"/>
            <person name="Wu L."/>
            <person name="Ma J."/>
        </authorList>
    </citation>
    <scope>NUCLEOTIDE SEQUENCE [LARGE SCALE GENOMIC DNA]</scope>
    <source>
        <strain evidence="5 6">JCM 13250</strain>
    </source>
</reference>
<gene>
    <name evidence="5" type="primary">urtD</name>
    <name evidence="5" type="ORF">GCM10009682_44110</name>
</gene>
<accession>A0ABN2MBD4</accession>
<dbReference type="GO" id="GO:0005524">
    <property type="term" value="F:ATP binding"/>
    <property type="evidence" value="ECO:0007669"/>
    <property type="project" value="UniProtKB-KW"/>
</dbReference>
<dbReference type="InterPro" id="IPR027417">
    <property type="entry name" value="P-loop_NTPase"/>
</dbReference>
<dbReference type="Pfam" id="PF00005">
    <property type="entry name" value="ABC_tran"/>
    <property type="match status" value="1"/>
</dbReference>
<dbReference type="EMBL" id="BAAALT010000156">
    <property type="protein sequence ID" value="GAA1818616.1"/>
    <property type="molecule type" value="Genomic_DNA"/>
</dbReference>
<dbReference type="InterPro" id="IPR017781">
    <property type="entry name" value="ABC_transptr_urea_ATP-bd_UrtD"/>
</dbReference>
<keyword evidence="2" id="KW-0547">Nucleotide-binding</keyword>
<keyword evidence="1" id="KW-0813">Transport</keyword>
<dbReference type="InterPro" id="IPR003439">
    <property type="entry name" value="ABC_transporter-like_ATP-bd"/>
</dbReference>
<dbReference type="InterPro" id="IPR003593">
    <property type="entry name" value="AAA+_ATPase"/>
</dbReference>
<keyword evidence="6" id="KW-1185">Reference proteome</keyword>
<dbReference type="SUPFAM" id="SSF52540">
    <property type="entry name" value="P-loop containing nucleoside triphosphate hydrolases"/>
    <property type="match status" value="1"/>
</dbReference>
<name>A0ABN2MBD4_9ACTN</name>
<sequence length="276" mass="29343">MTERRGGGGMTDDSLVVTDLRVEFSGFVAVDGVSFDAHPGEVRFLIGPNGAGKTTCIDAITGLSRATGSARLGERELLGRPVHKIVRLGVGRTFQTASVFDELSVLQNLDIAAGLHRRSTSLLRARRGVDASVEQALEETGLAGELTTPAGILSHGQKQWLEIAMLLVQDARVLLLDEPVAGMSHDERTATGELLQRIAAKRTVLVVEHDMDFMRRFATRVTVLHQGKVLSQGTVAEVQADPKVQEVYLGTAGAATTAAMAVVPEAAAGTHTAEED</sequence>